<keyword evidence="4" id="KW-1185">Reference proteome</keyword>
<dbReference type="InterPro" id="IPR005123">
    <property type="entry name" value="Oxoglu/Fe-dep_dioxygenase_dom"/>
</dbReference>
<reference evidence="4" key="1">
    <citation type="journal article" date="2019" name="Int. J. Syst. Evol. Microbiol.">
        <title>The Global Catalogue of Microorganisms (GCM) 10K type strain sequencing project: providing services to taxonomists for standard genome sequencing and annotation.</title>
        <authorList>
            <consortium name="The Broad Institute Genomics Platform"/>
            <consortium name="The Broad Institute Genome Sequencing Center for Infectious Disease"/>
            <person name="Wu L."/>
            <person name="Ma J."/>
        </authorList>
    </citation>
    <scope>NUCLEOTIDE SEQUENCE [LARGE SCALE GENOMIC DNA]</scope>
    <source>
        <strain evidence="4">JCM 17906</strain>
    </source>
</reference>
<proteinExistence type="predicted"/>
<feature type="region of interest" description="Disordered" evidence="1">
    <location>
        <begin position="193"/>
        <end position="216"/>
    </location>
</feature>
<keyword evidence="3" id="KW-0223">Dioxygenase</keyword>
<evidence type="ECO:0000256" key="1">
    <source>
        <dbReference type="SAM" id="MobiDB-lite"/>
    </source>
</evidence>
<comment type="caution">
    <text evidence="3">The sequence shown here is derived from an EMBL/GenBank/DDBJ whole genome shotgun (WGS) entry which is preliminary data.</text>
</comment>
<protein>
    <submittedName>
        <fullName evidence="3">Alpha-ketoglutarate-dependent dioxygenase AlkB</fullName>
    </submittedName>
</protein>
<dbReference type="PANTHER" id="PTHR31212">
    <property type="entry name" value="ALPHA-KETOGLUTARATE-DEPENDENT DIOXYGENASE ALKB HOMOLOG 3"/>
    <property type="match status" value="1"/>
</dbReference>
<feature type="compositionally biased region" description="Polar residues" evidence="1">
    <location>
        <begin position="206"/>
        <end position="216"/>
    </location>
</feature>
<organism evidence="3 4">
    <name type="scientific">Pseudonocardia xishanensis</name>
    <dbReference type="NCBI Taxonomy" id="630995"/>
    <lineage>
        <taxon>Bacteria</taxon>
        <taxon>Bacillati</taxon>
        <taxon>Actinomycetota</taxon>
        <taxon>Actinomycetes</taxon>
        <taxon>Pseudonocardiales</taxon>
        <taxon>Pseudonocardiaceae</taxon>
        <taxon>Pseudonocardia</taxon>
    </lineage>
</organism>
<dbReference type="InterPro" id="IPR037151">
    <property type="entry name" value="AlkB-like_sf"/>
</dbReference>
<evidence type="ECO:0000313" key="3">
    <source>
        <dbReference type="EMBL" id="GAA4554922.1"/>
    </source>
</evidence>
<dbReference type="SUPFAM" id="SSF51197">
    <property type="entry name" value="Clavaminate synthase-like"/>
    <property type="match status" value="1"/>
</dbReference>
<evidence type="ECO:0000259" key="2">
    <source>
        <dbReference type="PROSITE" id="PS51471"/>
    </source>
</evidence>
<dbReference type="Proteomes" id="UP001501598">
    <property type="component" value="Unassembled WGS sequence"/>
</dbReference>
<gene>
    <name evidence="3" type="ORF">GCM10023175_54160</name>
</gene>
<dbReference type="PANTHER" id="PTHR31212:SF4">
    <property type="entry name" value="ALPHA-KETOGLUTARATE-DEPENDENT DIOXYGENASE ALKB HOMOLOG 3"/>
    <property type="match status" value="1"/>
</dbReference>
<accession>A0ABP8S0R0</accession>
<dbReference type="GO" id="GO:0051213">
    <property type="term" value="F:dioxygenase activity"/>
    <property type="evidence" value="ECO:0007669"/>
    <property type="project" value="UniProtKB-KW"/>
</dbReference>
<dbReference type="PROSITE" id="PS51471">
    <property type="entry name" value="FE2OG_OXY"/>
    <property type="match status" value="1"/>
</dbReference>
<dbReference type="RefSeq" id="WP_345424503.1">
    <property type="nucleotide sequence ID" value="NZ_BAABGT010000087.1"/>
</dbReference>
<name>A0ABP8S0R0_9PSEU</name>
<dbReference type="InterPro" id="IPR027450">
    <property type="entry name" value="AlkB-like"/>
</dbReference>
<feature type="domain" description="Fe2OG dioxygenase" evidence="2">
    <location>
        <begin position="114"/>
        <end position="212"/>
    </location>
</feature>
<dbReference type="EMBL" id="BAABGT010000087">
    <property type="protein sequence ID" value="GAA4554922.1"/>
    <property type="molecule type" value="Genomic_DNA"/>
</dbReference>
<keyword evidence="3" id="KW-0560">Oxidoreductase</keyword>
<dbReference type="Pfam" id="PF13532">
    <property type="entry name" value="2OG-FeII_Oxy_2"/>
    <property type="match status" value="1"/>
</dbReference>
<sequence length="216" mass="24512">MSHQQSLFSPIRTAAVDFERTGGLDVVVDASFGAAERIQLDERSWITYVPGWLSGDETLMRHLMTHAPWEQRSRWMYNRVVQEPRLTAEYPVIAEAPHPVLRYLTDELSEHFGVAYSRLWMNWYRDNEDGTSWHADRPVNKLDEVVIPVLSLGATRRFLIKPDGGGRSTVIVTHGGDLVVMGGRCQKDYKHSVPKQRAAAGPRLSLNFSPRQSQIA</sequence>
<dbReference type="Gene3D" id="2.60.120.590">
    <property type="entry name" value="Alpha-ketoglutarate-dependent dioxygenase AlkB-like"/>
    <property type="match status" value="1"/>
</dbReference>
<evidence type="ECO:0000313" key="4">
    <source>
        <dbReference type="Proteomes" id="UP001501598"/>
    </source>
</evidence>
<dbReference type="InterPro" id="IPR032854">
    <property type="entry name" value="ALKBH3"/>
</dbReference>